<proteinExistence type="predicted"/>
<dbReference type="Proteomes" id="UP000616885">
    <property type="component" value="Unassembled WGS sequence"/>
</dbReference>
<dbReference type="AlphaFoldDB" id="A0A8H7NLY3"/>
<protein>
    <submittedName>
        <fullName evidence="2">Uncharacterized protein</fullName>
    </submittedName>
</protein>
<evidence type="ECO:0000313" key="2">
    <source>
        <dbReference type="EMBL" id="KAF9758564.1"/>
    </source>
</evidence>
<comment type="caution">
    <text evidence="2">The sequence shown here is derived from an EMBL/GenBank/DDBJ whole genome shotgun (WGS) entry which is preliminary data.</text>
</comment>
<organism evidence="2 3">
    <name type="scientific">Bionectria ochroleuca</name>
    <name type="common">Gliocladium roseum</name>
    <dbReference type="NCBI Taxonomy" id="29856"/>
    <lineage>
        <taxon>Eukaryota</taxon>
        <taxon>Fungi</taxon>
        <taxon>Dikarya</taxon>
        <taxon>Ascomycota</taxon>
        <taxon>Pezizomycotina</taxon>
        <taxon>Sordariomycetes</taxon>
        <taxon>Hypocreomycetidae</taxon>
        <taxon>Hypocreales</taxon>
        <taxon>Bionectriaceae</taxon>
        <taxon>Clonostachys</taxon>
    </lineage>
</organism>
<feature type="region of interest" description="Disordered" evidence="1">
    <location>
        <begin position="110"/>
        <end position="137"/>
    </location>
</feature>
<gene>
    <name evidence="2" type="ORF">IM811_000258</name>
</gene>
<sequence>MGDLCSMLKTSSINDIPGFWEAGKDKRILLTMGPHNQAEGPKHQPTSLEEFLLSTSRRDHRVEQALGVLYNTIPGTFTFDPHRMGQIQNLSTILPTQDHRALFESQFVETRSQRREPSSKARRASQNIHVRHWSVAT</sequence>
<evidence type="ECO:0000313" key="3">
    <source>
        <dbReference type="Proteomes" id="UP000616885"/>
    </source>
</evidence>
<reference evidence="2" key="1">
    <citation type="submission" date="2020-10" db="EMBL/GenBank/DDBJ databases">
        <title>High-Quality Genome Resource of Clonostachys rosea strain S41 by Oxford Nanopore Long-Read Sequencing.</title>
        <authorList>
            <person name="Wang H."/>
        </authorList>
    </citation>
    <scope>NUCLEOTIDE SEQUENCE</scope>
    <source>
        <strain evidence="2">S41</strain>
    </source>
</reference>
<dbReference type="EMBL" id="JADCTT010000001">
    <property type="protein sequence ID" value="KAF9758564.1"/>
    <property type="molecule type" value="Genomic_DNA"/>
</dbReference>
<evidence type="ECO:0000256" key="1">
    <source>
        <dbReference type="SAM" id="MobiDB-lite"/>
    </source>
</evidence>
<name>A0A8H7NLY3_BIOOC</name>
<accession>A0A8H7NLY3</accession>